<accession>Q1J1Z5</accession>
<feature type="transmembrane region" description="Helical" evidence="1">
    <location>
        <begin position="43"/>
        <end position="61"/>
    </location>
</feature>
<protein>
    <submittedName>
        <fullName evidence="2">Conserved hypothetical membrane protein</fullName>
    </submittedName>
</protein>
<reference evidence="2" key="1">
    <citation type="submission" date="2006-04" db="EMBL/GenBank/DDBJ databases">
        <title>Complete sequence of chromosome of Deinococcus geothermalis DSM 11300.</title>
        <authorList>
            <consortium name="US DOE Joint Genome Institute"/>
            <person name="Copeland A."/>
            <person name="Lucas S."/>
            <person name="Lapidus A."/>
            <person name="Barry K."/>
            <person name="Detter J.C."/>
            <person name="Glavina del Rio T."/>
            <person name="Hammon N."/>
            <person name="Israni S."/>
            <person name="Dalin E."/>
            <person name="Tice H."/>
            <person name="Pitluck S."/>
            <person name="Brettin T."/>
            <person name="Bruce D."/>
            <person name="Han C."/>
            <person name="Tapia R."/>
            <person name="Saunders E."/>
            <person name="Gilna P."/>
            <person name="Schmutz J."/>
            <person name="Larimer F."/>
            <person name="Land M."/>
            <person name="Hauser L."/>
            <person name="Kyrpides N."/>
            <person name="Kim E."/>
            <person name="Daly M.J."/>
            <person name="Fredrickson J.K."/>
            <person name="Makarova K.S."/>
            <person name="Gaidamakova E.K."/>
            <person name="Zhai M."/>
            <person name="Richardson P."/>
        </authorList>
    </citation>
    <scope>NUCLEOTIDE SEQUENCE</scope>
    <source>
        <strain evidence="2">DSM 11300</strain>
    </source>
</reference>
<dbReference type="AlphaFoldDB" id="Q1J1Z5"/>
<organism evidence="2 3">
    <name type="scientific">Deinococcus geothermalis (strain DSM 11300 / CIP 105573 / AG-3a)</name>
    <dbReference type="NCBI Taxonomy" id="319795"/>
    <lineage>
        <taxon>Bacteria</taxon>
        <taxon>Thermotogati</taxon>
        <taxon>Deinococcota</taxon>
        <taxon>Deinococci</taxon>
        <taxon>Deinococcales</taxon>
        <taxon>Deinococcaceae</taxon>
        <taxon>Deinococcus</taxon>
    </lineage>
</organism>
<feature type="transmembrane region" description="Helical" evidence="1">
    <location>
        <begin position="67"/>
        <end position="85"/>
    </location>
</feature>
<evidence type="ECO:0000313" key="2">
    <source>
        <dbReference type="EMBL" id="ABF44489.1"/>
    </source>
</evidence>
<dbReference type="HOGENOM" id="CLU_1501143_0_0_0"/>
<feature type="transmembrane region" description="Helical" evidence="1">
    <location>
        <begin position="150"/>
        <end position="170"/>
    </location>
</feature>
<keyword evidence="3" id="KW-1185">Reference proteome</keyword>
<dbReference type="KEGG" id="dge:Dgeo_0186"/>
<proteinExistence type="predicted"/>
<keyword evidence="1" id="KW-0472">Membrane</keyword>
<sequence length="179" mass="19462">MIVTPPALLPPLLGLALTGLVLLRRFQRLATPQPLDEQGRHRLVRRSVFLLMLAGLVLLVPHSLADYGAALLGILGGTALAFWSAQHTHFDSGTDGQATRFVPNVWIGGGVFLLFVLRLLWRLWPFLTGLVPPAGTAGFDPAAFAGKSPLTLALFLVFVTYQVVYAWLVLRVARSSRLA</sequence>
<dbReference type="Pfam" id="PF07301">
    <property type="entry name" value="DUF1453"/>
    <property type="match status" value="1"/>
</dbReference>
<evidence type="ECO:0000313" key="3">
    <source>
        <dbReference type="Proteomes" id="UP000002431"/>
    </source>
</evidence>
<evidence type="ECO:0000256" key="1">
    <source>
        <dbReference type="SAM" id="Phobius"/>
    </source>
</evidence>
<dbReference type="STRING" id="319795.Dgeo_0186"/>
<dbReference type="EMBL" id="CP000359">
    <property type="protein sequence ID" value="ABF44489.1"/>
    <property type="molecule type" value="Genomic_DNA"/>
</dbReference>
<keyword evidence="1" id="KW-0812">Transmembrane</keyword>
<dbReference type="InterPro" id="IPR058247">
    <property type="entry name" value="DUF1453"/>
</dbReference>
<name>Q1J1Z5_DEIGD</name>
<keyword evidence="1" id="KW-1133">Transmembrane helix</keyword>
<feature type="transmembrane region" description="Helical" evidence="1">
    <location>
        <begin position="6"/>
        <end position="23"/>
    </location>
</feature>
<dbReference type="RefSeq" id="WP_011529336.1">
    <property type="nucleotide sequence ID" value="NC_008025.1"/>
</dbReference>
<dbReference type="Proteomes" id="UP000002431">
    <property type="component" value="Chromosome"/>
</dbReference>
<gene>
    <name evidence="2" type="ordered locus">Dgeo_0186</name>
</gene>
<feature type="transmembrane region" description="Helical" evidence="1">
    <location>
        <begin position="105"/>
        <end position="124"/>
    </location>
</feature>